<dbReference type="InterPro" id="IPR000182">
    <property type="entry name" value="GNAT_dom"/>
</dbReference>
<feature type="domain" description="N-acetyltransferase" evidence="2">
    <location>
        <begin position="1"/>
        <end position="171"/>
    </location>
</feature>
<keyword evidence="1 3" id="KW-0808">Transferase</keyword>
<dbReference type="RefSeq" id="WP_115477909.1">
    <property type="nucleotide sequence ID" value="NZ_QRBF01000003.1"/>
</dbReference>
<dbReference type="AlphaFoldDB" id="A0A370X6W4"/>
<reference evidence="3 4" key="1">
    <citation type="submission" date="2018-07" db="EMBL/GenBank/DDBJ databases">
        <title>Dyella monticola sp. nov. and Dyella psychrodurans sp. nov. isolated from monsoon evergreen broad-leaved forest soil of Dinghu Mountain, China.</title>
        <authorList>
            <person name="Gao Z."/>
            <person name="Qiu L."/>
        </authorList>
    </citation>
    <scope>NUCLEOTIDE SEQUENCE [LARGE SCALE GENOMIC DNA]</scope>
    <source>
        <strain evidence="3 4">4MSK11</strain>
    </source>
</reference>
<keyword evidence="4" id="KW-1185">Reference proteome</keyword>
<sequence length="180" mass="19373">MTIRLLSGKDALAYQTLRLLALKENPAAFSASYEDEVNRSLDDVAARISPAADGSVFMLGAFDADNMAGFVAVIHPQRAKLRHCTEVAGMFVAPMYRRRGYGQALLQAAIDRARSIAGVRQVKLGVNATNTAAKALYESAGFERFGIEPDALCVNGKFFGEEHYLLRLTPADSGSITAGD</sequence>
<evidence type="ECO:0000313" key="4">
    <source>
        <dbReference type="Proteomes" id="UP000255334"/>
    </source>
</evidence>
<dbReference type="PANTHER" id="PTHR13947">
    <property type="entry name" value="GNAT FAMILY N-ACETYLTRANSFERASE"/>
    <property type="match status" value="1"/>
</dbReference>
<dbReference type="PANTHER" id="PTHR13947:SF37">
    <property type="entry name" value="LD18367P"/>
    <property type="match status" value="1"/>
</dbReference>
<dbReference type="InterPro" id="IPR050769">
    <property type="entry name" value="NAT_camello-type"/>
</dbReference>
<dbReference type="EMBL" id="QRBF01000003">
    <property type="protein sequence ID" value="RDS84108.1"/>
    <property type="molecule type" value="Genomic_DNA"/>
</dbReference>
<evidence type="ECO:0000313" key="3">
    <source>
        <dbReference type="EMBL" id="RDS84108.1"/>
    </source>
</evidence>
<evidence type="ECO:0000259" key="2">
    <source>
        <dbReference type="PROSITE" id="PS51186"/>
    </source>
</evidence>
<comment type="caution">
    <text evidence="3">The sequence shown here is derived from an EMBL/GenBank/DDBJ whole genome shotgun (WGS) entry which is preliminary data.</text>
</comment>
<name>A0A370X6W4_9GAMM</name>
<dbReference type="Proteomes" id="UP000255334">
    <property type="component" value="Unassembled WGS sequence"/>
</dbReference>
<evidence type="ECO:0000256" key="1">
    <source>
        <dbReference type="ARBA" id="ARBA00022679"/>
    </source>
</evidence>
<dbReference type="OrthoDB" id="9799092at2"/>
<proteinExistence type="predicted"/>
<accession>A0A370X6W4</accession>
<dbReference type="Pfam" id="PF00583">
    <property type="entry name" value="Acetyltransf_1"/>
    <property type="match status" value="1"/>
</dbReference>
<organism evidence="3 4">
    <name type="scientific">Dyella psychrodurans</name>
    <dbReference type="NCBI Taxonomy" id="1927960"/>
    <lineage>
        <taxon>Bacteria</taxon>
        <taxon>Pseudomonadati</taxon>
        <taxon>Pseudomonadota</taxon>
        <taxon>Gammaproteobacteria</taxon>
        <taxon>Lysobacterales</taxon>
        <taxon>Rhodanobacteraceae</taxon>
        <taxon>Dyella</taxon>
    </lineage>
</organism>
<dbReference type="InterPro" id="IPR016181">
    <property type="entry name" value="Acyl_CoA_acyltransferase"/>
</dbReference>
<gene>
    <name evidence="3" type="ORF">DWU99_10130</name>
</gene>
<dbReference type="Gene3D" id="3.40.630.30">
    <property type="match status" value="1"/>
</dbReference>
<dbReference type="GO" id="GO:0008080">
    <property type="term" value="F:N-acetyltransferase activity"/>
    <property type="evidence" value="ECO:0007669"/>
    <property type="project" value="InterPro"/>
</dbReference>
<protein>
    <submittedName>
        <fullName evidence="3">GNAT family N-acetyltransferase</fullName>
    </submittedName>
</protein>
<dbReference type="SUPFAM" id="SSF55729">
    <property type="entry name" value="Acyl-CoA N-acyltransferases (Nat)"/>
    <property type="match status" value="1"/>
</dbReference>
<dbReference type="CDD" id="cd04301">
    <property type="entry name" value="NAT_SF"/>
    <property type="match status" value="1"/>
</dbReference>
<dbReference type="PROSITE" id="PS51186">
    <property type="entry name" value="GNAT"/>
    <property type="match status" value="1"/>
</dbReference>